<comment type="caution">
    <text evidence="2">The sequence shown here is derived from an EMBL/GenBank/DDBJ whole genome shotgun (WGS) entry which is preliminary data.</text>
</comment>
<dbReference type="PANTHER" id="PTHR14614:SF132">
    <property type="entry name" value="PROTEIN-LYSINE METHYLTRANSFERASE C42C1.13"/>
    <property type="match status" value="1"/>
</dbReference>
<dbReference type="PANTHER" id="PTHR14614">
    <property type="entry name" value="HEPATOCELLULAR CARCINOMA-ASSOCIATED ANTIGEN"/>
    <property type="match status" value="1"/>
</dbReference>
<dbReference type="InterPro" id="IPR019410">
    <property type="entry name" value="Methyltransf_16"/>
</dbReference>
<evidence type="ECO:0000313" key="2">
    <source>
        <dbReference type="EMBL" id="GFR52506.1"/>
    </source>
</evidence>
<feature type="region of interest" description="Disordered" evidence="1">
    <location>
        <begin position="1"/>
        <end position="37"/>
    </location>
</feature>
<dbReference type="Pfam" id="PF10294">
    <property type="entry name" value="Methyltransf_16"/>
    <property type="match status" value="1"/>
</dbReference>
<gene>
    <name evidence="2" type="ORF">Agub_g15081</name>
</gene>
<reference evidence="2 3" key="1">
    <citation type="journal article" date="2021" name="Sci. Rep.">
        <title>Genome sequencing of the multicellular alga Astrephomene provides insights into convergent evolution of germ-soma differentiation.</title>
        <authorList>
            <person name="Yamashita S."/>
            <person name="Yamamoto K."/>
            <person name="Matsuzaki R."/>
            <person name="Suzuki S."/>
            <person name="Yamaguchi H."/>
            <person name="Hirooka S."/>
            <person name="Minakuchi Y."/>
            <person name="Miyagishima S."/>
            <person name="Kawachi M."/>
            <person name="Toyoda A."/>
            <person name="Nozaki H."/>
        </authorList>
    </citation>
    <scope>NUCLEOTIDE SEQUENCE [LARGE SCALE GENOMIC DNA]</scope>
    <source>
        <strain evidence="2 3">NIES-4017</strain>
    </source>
</reference>
<proteinExistence type="predicted"/>
<feature type="region of interest" description="Disordered" evidence="1">
    <location>
        <begin position="50"/>
        <end position="95"/>
    </location>
</feature>
<feature type="compositionally biased region" description="Polar residues" evidence="1">
    <location>
        <begin position="62"/>
        <end position="71"/>
    </location>
</feature>
<accession>A0AAD3HTM0</accession>
<name>A0AAD3HTM0_9CHLO</name>
<protein>
    <submittedName>
        <fullName evidence="2">Uncharacterized protein</fullName>
    </submittedName>
</protein>
<organism evidence="2 3">
    <name type="scientific">Astrephomene gubernaculifera</name>
    <dbReference type="NCBI Taxonomy" id="47775"/>
    <lineage>
        <taxon>Eukaryota</taxon>
        <taxon>Viridiplantae</taxon>
        <taxon>Chlorophyta</taxon>
        <taxon>core chlorophytes</taxon>
        <taxon>Chlorophyceae</taxon>
        <taxon>CS clade</taxon>
        <taxon>Chlamydomonadales</taxon>
        <taxon>Astrephomenaceae</taxon>
        <taxon>Astrephomene</taxon>
    </lineage>
</organism>
<dbReference type="Proteomes" id="UP001054857">
    <property type="component" value="Unassembled WGS sequence"/>
</dbReference>
<dbReference type="AlphaFoldDB" id="A0AAD3HTM0"/>
<sequence length="376" mass="39244">MQLASCGKWSQKVPQAEDGNARPLPFPASSSMQREETTVLLGPLRIRLLQRPQEVPPEPASTAESACNNNNHLQQSPQPEHSPQPQPSPPTQPLPSEADCLLGWELWPAAYRLAAFLACGYGAETVRNATAIVELGAGLGLPGIVAAKVGASRVTLTDLPQALPLLEANVQLNDVSSACHTAVLDWAAVAAVAGGAKQDPTASGTVAATLAAEGSEALTTASEGYVIRQEKANTHGNKLAVNEQQQPSACEHLGRYDVVLAADVVYVSSLAPLLADTIAAVAASQGPCTVLVGHTVRKSVWLDRTTGAVCVDPTDEPWEAFQGRMTGAHGFTCRRAETDQEGLAAAAAAAAEEEEGSGAGFELAPDTFVCVFERCL</sequence>
<keyword evidence="3" id="KW-1185">Reference proteome</keyword>
<evidence type="ECO:0000256" key="1">
    <source>
        <dbReference type="SAM" id="MobiDB-lite"/>
    </source>
</evidence>
<dbReference type="EMBL" id="BMAR01000065">
    <property type="protein sequence ID" value="GFR52506.1"/>
    <property type="molecule type" value="Genomic_DNA"/>
</dbReference>
<dbReference type="InterPro" id="IPR029063">
    <property type="entry name" value="SAM-dependent_MTases_sf"/>
</dbReference>
<feature type="compositionally biased region" description="Pro residues" evidence="1">
    <location>
        <begin position="80"/>
        <end position="93"/>
    </location>
</feature>
<evidence type="ECO:0000313" key="3">
    <source>
        <dbReference type="Proteomes" id="UP001054857"/>
    </source>
</evidence>
<dbReference type="SUPFAM" id="SSF53335">
    <property type="entry name" value="S-adenosyl-L-methionine-dependent methyltransferases"/>
    <property type="match status" value="1"/>
</dbReference>
<dbReference type="Gene3D" id="3.40.50.150">
    <property type="entry name" value="Vaccinia Virus protein VP39"/>
    <property type="match status" value="1"/>
</dbReference>